<dbReference type="Proteomes" id="UP001501074">
    <property type="component" value="Unassembled WGS sequence"/>
</dbReference>
<gene>
    <name evidence="2" type="ORF">GCM10022223_05270</name>
</gene>
<evidence type="ECO:0008006" key="4">
    <source>
        <dbReference type="Google" id="ProtNLM"/>
    </source>
</evidence>
<keyword evidence="1" id="KW-0472">Membrane</keyword>
<evidence type="ECO:0000313" key="3">
    <source>
        <dbReference type="Proteomes" id="UP001501074"/>
    </source>
</evidence>
<name>A0ABP6YYB2_9ACTN</name>
<comment type="caution">
    <text evidence="2">The sequence shown here is derived from an EMBL/GenBank/DDBJ whole genome shotgun (WGS) entry which is preliminary data.</text>
</comment>
<feature type="transmembrane region" description="Helical" evidence="1">
    <location>
        <begin position="12"/>
        <end position="33"/>
    </location>
</feature>
<evidence type="ECO:0000256" key="1">
    <source>
        <dbReference type="SAM" id="Phobius"/>
    </source>
</evidence>
<keyword evidence="1" id="KW-0812">Transmembrane</keyword>
<reference evidence="3" key="1">
    <citation type="journal article" date="2019" name="Int. J. Syst. Evol. Microbiol.">
        <title>The Global Catalogue of Microorganisms (GCM) 10K type strain sequencing project: providing services to taxonomists for standard genome sequencing and annotation.</title>
        <authorList>
            <consortium name="The Broad Institute Genomics Platform"/>
            <consortium name="The Broad Institute Genome Sequencing Center for Infectious Disease"/>
            <person name="Wu L."/>
            <person name="Ma J."/>
        </authorList>
    </citation>
    <scope>NUCLEOTIDE SEQUENCE [LARGE SCALE GENOMIC DNA]</scope>
    <source>
        <strain evidence="3">JCM 16902</strain>
    </source>
</reference>
<sequence length="158" mass="16771">MSLTTPARRRNDPVIGVVVVAIIAAVLWAYLAVRPVRDEAAEYHWLAVHGVREEVTVAQLGRQAADGAALTVIVETESGVDAFVDLEGSSQKVTAEGATVPVVLDQRLAPSVGSGVATDLLDHSFTGDYVKKLAPPAALAVIALLALVVIRRRRSSRR</sequence>
<feature type="transmembrane region" description="Helical" evidence="1">
    <location>
        <begin position="133"/>
        <end position="150"/>
    </location>
</feature>
<proteinExistence type="predicted"/>
<keyword evidence="1" id="KW-1133">Transmembrane helix</keyword>
<dbReference type="EMBL" id="BAAAZO010000001">
    <property type="protein sequence ID" value="GAA3593316.1"/>
    <property type="molecule type" value="Genomic_DNA"/>
</dbReference>
<keyword evidence="3" id="KW-1185">Reference proteome</keyword>
<evidence type="ECO:0000313" key="2">
    <source>
        <dbReference type="EMBL" id="GAA3593316.1"/>
    </source>
</evidence>
<protein>
    <recommendedName>
        <fullName evidence="4">Secreted protein with PEP-CTERM sorting signal</fullName>
    </recommendedName>
</protein>
<dbReference type="RefSeq" id="WP_231488355.1">
    <property type="nucleotide sequence ID" value="NZ_BAAAZO010000001.1"/>
</dbReference>
<organism evidence="2 3">
    <name type="scientific">Kineosporia mesophila</name>
    <dbReference type="NCBI Taxonomy" id="566012"/>
    <lineage>
        <taxon>Bacteria</taxon>
        <taxon>Bacillati</taxon>
        <taxon>Actinomycetota</taxon>
        <taxon>Actinomycetes</taxon>
        <taxon>Kineosporiales</taxon>
        <taxon>Kineosporiaceae</taxon>
        <taxon>Kineosporia</taxon>
    </lineage>
</organism>
<accession>A0ABP6YYB2</accession>